<dbReference type="EMBL" id="AWUE01016373">
    <property type="protein sequence ID" value="OMO92370.1"/>
    <property type="molecule type" value="Genomic_DNA"/>
</dbReference>
<comment type="caution">
    <text evidence="2">The sequence shown here is derived from an EMBL/GenBank/DDBJ whole genome shotgun (WGS) entry which is preliminary data.</text>
</comment>
<accession>A0A1R3JC20</accession>
<organism evidence="2 3">
    <name type="scientific">Corchorus olitorius</name>
    <dbReference type="NCBI Taxonomy" id="93759"/>
    <lineage>
        <taxon>Eukaryota</taxon>
        <taxon>Viridiplantae</taxon>
        <taxon>Streptophyta</taxon>
        <taxon>Embryophyta</taxon>
        <taxon>Tracheophyta</taxon>
        <taxon>Spermatophyta</taxon>
        <taxon>Magnoliopsida</taxon>
        <taxon>eudicotyledons</taxon>
        <taxon>Gunneridae</taxon>
        <taxon>Pentapetalae</taxon>
        <taxon>rosids</taxon>
        <taxon>malvids</taxon>
        <taxon>Malvales</taxon>
        <taxon>Malvaceae</taxon>
        <taxon>Grewioideae</taxon>
        <taxon>Apeibeae</taxon>
        <taxon>Corchorus</taxon>
    </lineage>
</organism>
<feature type="region of interest" description="Disordered" evidence="1">
    <location>
        <begin position="32"/>
        <end position="56"/>
    </location>
</feature>
<gene>
    <name evidence="2" type="ORF">COLO4_17642</name>
</gene>
<dbReference type="Proteomes" id="UP000187203">
    <property type="component" value="Unassembled WGS sequence"/>
</dbReference>
<evidence type="ECO:0000313" key="3">
    <source>
        <dbReference type="Proteomes" id="UP000187203"/>
    </source>
</evidence>
<dbReference type="AlphaFoldDB" id="A0A1R3JC20"/>
<protein>
    <submittedName>
        <fullName evidence="2">Uncharacterized protein</fullName>
    </submittedName>
</protein>
<sequence length="98" mass="11245">MEESPLKLSPIYRSKSTCHRTCLPFRFRCQKSKVHPHSRTNDQSESPPTHRRPLKSGTYYAWENTHNDCSVILTRSHPASGRSNPSNKIPKMPTLLIS</sequence>
<feature type="region of interest" description="Disordered" evidence="1">
    <location>
        <begin position="75"/>
        <end position="98"/>
    </location>
</feature>
<reference evidence="3" key="1">
    <citation type="submission" date="2013-09" db="EMBL/GenBank/DDBJ databases">
        <title>Corchorus olitorius genome sequencing.</title>
        <authorList>
            <person name="Alam M."/>
            <person name="Haque M.S."/>
            <person name="Islam M.S."/>
            <person name="Emdad E.M."/>
            <person name="Islam M.M."/>
            <person name="Ahmed B."/>
            <person name="Halim A."/>
            <person name="Hossen Q.M.M."/>
            <person name="Hossain M.Z."/>
            <person name="Ahmed R."/>
            <person name="Khan M.M."/>
            <person name="Islam R."/>
            <person name="Rashid M.M."/>
            <person name="Khan S.A."/>
            <person name="Rahman M.S."/>
            <person name="Alam M."/>
            <person name="Yahiya A.S."/>
            <person name="Khan M.S."/>
            <person name="Azam M.S."/>
            <person name="Haque T."/>
            <person name="Lashkar M.Z.H."/>
            <person name="Akhand A.I."/>
            <person name="Morshed G."/>
            <person name="Roy S."/>
            <person name="Uddin K.S."/>
            <person name="Rabeya T."/>
            <person name="Hossain A.S."/>
            <person name="Chowdhury A."/>
            <person name="Snigdha A.R."/>
            <person name="Mortoza M.S."/>
            <person name="Matin S.A."/>
            <person name="Hoque S.M.E."/>
            <person name="Islam M.K."/>
            <person name="Roy D.K."/>
            <person name="Haider R."/>
            <person name="Moosa M.M."/>
            <person name="Elias S.M."/>
            <person name="Hasan A.M."/>
            <person name="Jahan S."/>
            <person name="Shafiuddin M."/>
            <person name="Mahmood N."/>
            <person name="Shommy N.S."/>
        </authorList>
    </citation>
    <scope>NUCLEOTIDE SEQUENCE [LARGE SCALE GENOMIC DNA]</scope>
    <source>
        <strain evidence="3">cv. O-4</strain>
    </source>
</reference>
<keyword evidence="3" id="KW-1185">Reference proteome</keyword>
<proteinExistence type="predicted"/>
<evidence type="ECO:0000313" key="2">
    <source>
        <dbReference type="EMBL" id="OMO92370.1"/>
    </source>
</evidence>
<dbReference type="OrthoDB" id="10520066at2759"/>
<name>A0A1R3JC20_9ROSI</name>
<evidence type="ECO:0000256" key="1">
    <source>
        <dbReference type="SAM" id="MobiDB-lite"/>
    </source>
</evidence>